<dbReference type="CDD" id="cd16249">
    <property type="entry name" value="EFh_DTNA"/>
    <property type="match status" value="1"/>
</dbReference>
<keyword evidence="17" id="KW-1133">Transmembrane helix</keyword>
<dbReference type="PANTHER" id="PTHR12268">
    <property type="entry name" value="E3 UBIQUITIN-PROTEIN LIGASE KCMF1"/>
    <property type="match status" value="1"/>
</dbReference>
<keyword evidence="6" id="KW-0597">Phosphoprotein</keyword>
<keyword evidence="8 14" id="KW-0863">Zinc-finger</keyword>
<dbReference type="PIRSF" id="PIRSF038204">
    <property type="entry name" value="Distrobrevin"/>
    <property type="match status" value="1"/>
</dbReference>
<evidence type="ECO:0000256" key="4">
    <source>
        <dbReference type="ARBA" id="ARBA00022475"/>
    </source>
</evidence>
<evidence type="ECO:0000256" key="12">
    <source>
        <dbReference type="ARBA" id="ARBA00023136"/>
    </source>
</evidence>
<keyword evidence="7" id="KW-0479">Metal-binding</keyword>
<keyword evidence="4" id="KW-1003">Cell membrane</keyword>
<evidence type="ECO:0000256" key="11">
    <source>
        <dbReference type="ARBA" id="ARBA00023054"/>
    </source>
</evidence>
<dbReference type="Gene3D" id="1.10.238.10">
    <property type="entry name" value="EF-hand"/>
    <property type="match status" value="2"/>
</dbReference>
<dbReference type="GO" id="GO:0099536">
    <property type="term" value="P:synaptic signaling"/>
    <property type="evidence" value="ECO:0007669"/>
    <property type="project" value="TreeGrafter"/>
</dbReference>
<dbReference type="Pfam" id="PF09069">
    <property type="entry name" value="EF-hand_3"/>
    <property type="match status" value="1"/>
</dbReference>
<dbReference type="RefSeq" id="XP_040488311.1">
    <property type="nucleotide sequence ID" value="XM_040632377.1"/>
</dbReference>
<sequence length="780" mass="88007">MIEDSGKRGNTMAERRQLFAEMRAQDLDRIRLSTYRTACKLRFVQKKCNLHLVDIWNVIEALRENALNNLDPNIELSVARLEAVLSTIFYQLNKRMPTTHQIQVEQSISLLLNFLLAAFDPEGHGKISVFAVKMALATLCGGKIMDKLRYIFSMISDSSGVMVYGRYDQFLREVLKLPTAVFEGPSFGYTEQSARSCFSQQKKVTLNGFLDTLMSDPPPQCLVWLPLLHRLANVENVFHPVECSYCHSESMMGFRYRCQQCHNYQLCQDCFWRGHAGGSHSNQHQMKEYTSWKSPAKKLTNALSKSLSCASSREPLHPMFPDQPEKPLNLAHIVPPRPVTSMNDTLFSHSVPSSGSPFITRSMLESSNRLDEEHRLIARYAARLAAESTSSQPTQPRSAPDISFTIDANKQQRQLIAELENKNREILQEIQRLRLEHEQASQPTPEKAQQNPTLLAELRLLRQRKDELEQRMSALQESRRELMVQLEGLMKLLKTQGAGSPRSSPSHTISRPIPMPVRSASACSSPSHIPQDSLTGVGGDVQEAFAQSSRRNLRNDLLVAADSITNTMSSLVKELNSEVGSETESNVDSEFTRTQFEDLVPSPTSEKAFLAQIHARKPGYLHGSATPSTMRSDVVSEDGDPYVRPEDENYENDWSACKAEYNILLSLSSQEKWHRNFSNTRDAPEILGGYGASSPIPNSVQPLYHLGRKSLGALSNPEMGQPQSHAVFRTQRSNLHVSTETRLKHPCPVTETKWHALFWVFVVLGGFLSLALQIYFWDLF</sequence>
<dbReference type="Pfam" id="PF09068">
    <property type="entry name" value="EF-hand_2"/>
    <property type="match status" value="1"/>
</dbReference>
<gene>
    <name evidence="20" type="primary">DTNA</name>
</gene>
<name>A0A8M1FY66_URSMA</name>
<keyword evidence="17" id="KW-0812">Transmembrane</keyword>
<evidence type="ECO:0000256" key="16">
    <source>
        <dbReference type="SAM" id="MobiDB-lite"/>
    </source>
</evidence>
<dbReference type="InterPro" id="IPR017432">
    <property type="entry name" value="Distrobrevin"/>
</dbReference>
<protein>
    <submittedName>
        <fullName evidence="20">Dystrobrevin alpha</fullName>
    </submittedName>
</protein>
<dbReference type="Proteomes" id="UP000261680">
    <property type="component" value="Unplaced"/>
</dbReference>
<dbReference type="AlphaFoldDB" id="A0A8M1FY66"/>
<evidence type="ECO:0000313" key="20">
    <source>
        <dbReference type="RefSeq" id="XP_040488311.1"/>
    </source>
</evidence>
<dbReference type="GO" id="GO:0005737">
    <property type="term" value="C:cytoplasm"/>
    <property type="evidence" value="ECO:0007669"/>
    <property type="project" value="UniProtKB-SubCell"/>
</dbReference>
<keyword evidence="11 15" id="KW-0175">Coiled coil</keyword>
<keyword evidence="10" id="KW-0770">Synapse</keyword>
<dbReference type="PANTHER" id="PTHR12268:SF19">
    <property type="entry name" value="DYSTROBREVIN ALPHA"/>
    <property type="match status" value="1"/>
</dbReference>
<dbReference type="FunFam" id="1.10.238.10:FF:000014">
    <property type="entry name" value="Dystrobrevin alpha"/>
    <property type="match status" value="1"/>
</dbReference>
<dbReference type="InterPro" id="IPR050774">
    <property type="entry name" value="KCMF1/Dystrophin"/>
</dbReference>
<keyword evidence="9" id="KW-0862">Zinc</keyword>
<evidence type="ECO:0000256" key="13">
    <source>
        <dbReference type="ARBA" id="ARBA00034103"/>
    </source>
</evidence>
<evidence type="ECO:0000256" key="15">
    <source>
        <dbReference type="SAM" id="Coils"/>
    </source>
</evidence>
<dbReference type="InterPro" id="IPR043145">
    <property type="entry name" value="Znf_ZZ_sf"/>
</dbReference>
<comment type="subcellular location">
    <subcellularLocation>
        <location evidence="1">Cell membrane</location>
    </subcellularLocation>
    <subcellularLocation>
        <location evidence="2">Cytoplasm</location>
    </subcellularLocation>
    <subcellularLocation>
        <location evidence="13">Synapse</location>
    </subcellularLocation>
</comment>
<proteinExistence type="inferred from homology"/>
<evidence type="ECO:0000256" key="14">
    <source>
        <dbReference type="PROSITE-ProRule" id="PRU00228"/>
    </source>
</evidence>
<dbReference type="SUPFAM" id="SSF47473">
    <property type="entry name" value="EF-hand"/>
    <property type="match status" value="2"/>
</dbReference>
<comment type="similarity">
    <text evidence="3">Belongs to the dystrophin family. Dystrobrevin subfamily.</text>
</comment>
<dbReference type="InterPro" id="IPR015153">
    <property type="entry name" value="EF-hand_dom_typ1"/>
</dbReference>
<dbReference type="InterPro" id="IPR015154">
    <property type="entry name" value="EF-hand_dom_typ2"/>
</dbReference>
<dbReference type="Gene3D" id="3.30.60.90">
    <property type="match status" value="1"/>
</dbReference>
<evidence type="ECO:0000256" key="8">
    <source>
        <dbReference type="ARBA" id="ARBA00022771"/>
    </source>
</evidence>
<evidence type="ECO:0000256" key="9">
    <source>
        <dbReference type="ARBA" id="ARBA00022833"/>
    </source>
</evidence>
<dbReference type="GeneID" id="103663390"/>
<evidence type="ECO:0000313" key="19">
    <source>
        <dbReference type="Proteomes" id="UP000261680"/>
    </source>
</evidence>
<dbReference type="GO" id="GO:0008270">
    <property type="term" value="F:zinc ion binding"/>
    <property type="evidence" value="ECO:0007669"/>
    <property type="project" value="UniProtKB-KW"/>
</dbReference>
<evidence type="ECO:0000256" key="7">
    <source>
        <dbReference type="ARBA" id="ARBA00022723"/>
    </source>
</evidence>
<evidence type="ECO:0000256" key="10">
    <source>
        <dbReference type="ARBA" id="ARBA00023018"/>
    </source>
</evidence>
<organism evidence="19 20">
    <name type="scientific">Ursus maritimus</name>
    <name type="common">Polar bear</name>
    <name type="synonym">Thalarctos maritimus</name>
    <dbReference type="NCBI Taxonomy" id="29073"/>
    <lineage>
        <taxon>Eukaryota</taxon>
        <taxon>Metazoa</taxon>
        <taxon>Chordata</taxon>
        <taxon>Craniata</taxon>
        <taxon>Vertebrata</taxon>
        <taxon>Euteleostomi</taxon>
        <taxon>Mammalia</taxon>
        <taxon>Eutheria</taxon>
        <taxon>Laurasiatheria</taxon>
        <taxon>Carnivora</taxon>
        <taxon>Caniformia</taxon>
        <taxon>Ursidae</taxon>
        <taxon>Ursus</taxon>
    </lineage>
</organism>
<dbReference type="CTD" id="1837"/>
<feature type="transmembrane region" description="Helical" evidence="17">
    <location>
        <begin position="756"/>
        <end position="777"/>
    </location>
</feature>
<dbReference type="FunFam" id="3.30.60.90:FF:000002">
    <property type="entry name" value="Dystrobrevin alpha"/>
    <property type="match status" value="1"/>
</dbReference>
<evidence type="ECO:0000256" key="2">
    <source>
        <dbReference type="ARBA" id="ARBA00004496"/>
    </source>
</evidence>
<dbReference type="SMART" id="SM00291">
    <property type="entry name" value="ZnF_ZZ"/>
    <property type="match status" value="1"/>
</dbReference>
<keyword evidence="12 17" id="KW-0472">Membrane</keyword>
<evidence type="ECO:0000256" key="6">
    <source>
        <dbReference type="ARBA" id="ARBA00022553"/>
    </source>
</evidence>
<dbReference type="GO" id="GO:0045202">
    <property type="term" value="C:synapse"/>
    <property type="evidence" value="ECO:0007669"/>
    <property type="project" value="UniProtKB-SubCell"/>
</dbReference>
<dbReference type="Pfam" id="PF00569">
    <property type="entry name" value="ZZ"/>
    <property type="match status" value="1"/>
</dbReference>
<evidence type="ECO:0000256" key="1">
    <source>
        <dbReference type="ARBA" id="ARBA00004236"/>
    </source>
</evidence>
<dbReference type="PROSITE" id="PS50135">
    <property type="entry name" value="ZF_ZZ_2"/>
    <property type="match status" value="1"/>
</dbReference>
<dbReference type="OrthoDB" id="6019271at2759"/>
<evidence type="ECO:0000256" key="3">
    <source>
        <dbReference type="ARBA" id="ARBA00009563"/>
    </source>
</evidence>
<dbReference type="PROSITE" id="PS01357">
    <property type="entry name" value="ZF_ZZ_1"/>
    <property type="match status" value="1"/>
</dbReference>
<dbReference type="SUPFAM" id="SSF57850">
    <property type="entry name" value="RING/U-box"/>
    <property type="match status" value="1"/>
</dbReference>
<reference evidence="20" key="1">
    <citation type="submission" date="2025-08" db="UniProtKB">
        <authorList>
            <consortium name="RefSeq"/>
        </authorList>
    </citation>
    <scope>IDENTIFICATION</scope>
    <source>
        <tissue evidence="20">Whole blood</tissue>
    </source>
</reference>
<evidence type="ECO:0000259" key="18">
    <source>
        <dbReference type="PROSITE" id="PS50135"/>
    </source>
</evidence>
<evidence type="ECO:0000256" key="5">
    <source>
        <dbReference type="ARBA" id="ARBA00022490"/>
    </source>
</evidence>
<keyword evidence="19" id="KW-1185">Reference proteome</keyword>
<accession>A0A8M1FY66</accession>
<keyword evidence="5" id="KW-0963">Cytoplasm</keyword>
<feature type="region of interest" description="Disordered" evidence="16">
    <location>
        <begin position="620"/>
        <end position="647"/>
    </location>
</feature>
<feature type="coiled-coil region" evidence="15">
    <location>
        <begin position="409"/>
        <end position="485"/>
    </location>
</feature>
<dbReference type="InterPro" id="IPR000433">
    <property type="entry name" value="Znf_ZZ"/>
</dbReference>
<feature type="domain" description="ZZ-type" evidence="18">
    <location>
        <begin position="238"/>
        <end position="294"/>
    </location>
</feature>
<dbReference type="CDD" id="cd02334">
    <property type="entry name" value="ZZ_dystrophin"/>
    <property type="match status" value="1"/>
</dbReference>
<dbReference type="GO" id="GO:0005886">
    <property type="term" value="C:plasma membrane"/>
    <property type="evidence" value="ECO:0007669"/>
    <property type="project" value="UniProtKB-SubCell"/>
</dbReference>
<evidence type="ECO:0000256" key="17">
    <source>
        <dbReference type="SAM" id="Phobius"/>
    </source>
</evidence>
<dbReference type="KEGG" id="umr:103663390"/>
<dbReference type="InterPro" id="IPR011992">
    <property type="entry name" value="EF-hand-dom_pair"/>
</dbReference>
<dbReference type="FunFam" id="1.10.238.10:FF:000016">
    <property type="entry name" value="Dystrobrevin alpha"/>
    <property type="match status" value="1"/>
</dbReference>